<reference evidence="3" key="1">
    <citation type="submission" date="2022-08" db="EMBL/GenBank/DDBJ databases">
        <title>Reclassification of Massilia species as members of the genera Telluria, Duganella, Pseudoduganella, Mokoshia gen. nov. and Zemynaea gen. nov. using orthogonal and non-orthogonal genome-based approaches.</title>
        <authorList>
            <person name="Bowman J.P."/>
        </authorList>
    </citation>
    <scope>NUCLEOTIDE SEQUENCE</scope>
    <source>
        <strain evidence="3">LMG 11547</strain>
    </source>
</reference>
<name>A0ABT2C3W8_9BURK</name>
<feature type="signal peptide" evidence="1">
    <location>
        <begin position="1"/>
        <end position="20"/>
    </location>
</feature>
<dbReference type="Gene3D" id="1.20.1270.180">
    <property type="match status" value="1"/>
</dbReference>
<keyword evidence="4" id="KW-1185">Reference proteome</keyword>
<accession>A0ABT2C3W8</accession>
<sequence length="159" mass="17634">MTIRSSLAALACLGLFFTHAARADTDIAGQKHERCEDAGLMIEISACMHLELAESDARLDLVYTLLRNALARPDGLARAQRAWHAYRDAQCTFENEGLEGGSAQPFSTDLCRTRLAERRIAELEEVMPCNGCVEFKSEYYGIGKGFVLPRRSPGKPARR</sequence>
<proteinExistence type="predicted"/>
<evidence type="ECO:0000259" key="2">
    <source>
        <dbReference type="Pfam" id="PF07007"/>
    </source>
</evidence>
<dbReference type="Proteomes" id="UP001165263">
    <property type="component" value="Unassembled WGS sequence"/>
</dbReference>
<dbReference type="InterPro" id="IPR009739">
    <property type="entry name" value="LprI-like_N"/>
</dbReference>
<evidence type="ECO:0000256" key="1">
    <source>
        <dbReference type="SAM" id="SignalP"/>
    </source>
</evidence>
<comment type="caution">
    <text evidence="3">The sequence shown here is derived from an EMBL/GenBank/DDBJ whole genome shotgun (WGS) entry which is preliminary data.</text>
</comment>
<dbReference type="RefSeq" id="WP_259450936.1">
    <property type="nucleotide sequence ID" value="NZ_CP119520.1"/>
</dbReference>
<keyword evidence="1" id="KW-0732">Signal</keyword>
<dbReference type="Pfam" id="PF07007">
    <property type="entry name" value="LprI"/>
    <property type="match status" value="1"/>
</dbReference>
<dbReference type="EMBL" id="JANUHC010000008">
    <property type="protein sequence ID" value="MCS0631892.1"/>
    <property type="molecule type" value="Genomic_DNA"/>
</dbReference>
<gene>
    <name evidence="3" type="ORF">NX786_21405</name>
</gene>
<feature type="domain" description="Lysozyme inhibitor LprI-like N-terminal" evidence="2">
    <location>
        <begin position="40"/>
        <end position="123"/>
    </location>
</feature>
<organism evidence="3 4">
    <name type="scientific">Telluria mixta</name>
    <dbReference type="NCBI Taxonomy" id="34071"/>
    <lineage>
        <taxon>Bacteria</taxon>
        <taxon>Pseudomonadati</taxon>
        <taxon>Pseudomonadota</taxon>
        <taxon>Betaproteobacteria</taxon>
        <taxon>Burkholderiales</taxon>
        <taxon>Oxalobacteraceae</taxon>
        <taxon>Telluria group</taxon>
        <taxon>Telluria</taxon>
    </lineage>
</organism>
<evidence type="ECO:0000313" key="4">
    <source>
        <dbReference type="Proteomes" id="UP001165263"/>
    </source>
</evidence>
<feature type="chain" id="PRO_5045720814" evidence="1">
    <location>
        <begin position="21"/>
        <end position="159"/>
    </location>
</feature>
<evidence type="ECO:0000313" key="3">
    <source>
        <dbReference type="EMBL" id="MCS0631892.1"/>
    </source>
</evidence>
<protein>
    <submittedName>
        <fullName evidence="3">Lysozyme inhibitor LprI family protein</fullName>
    </submittedName>
</protein>